<evidence type="ECO:0000259" key="7">
    <source>
        <dbReference type="Pfam" id="PF24893"/>
    </source>
</evidence>
<evidence type="ECO:0000313" key="9">
    <source>
        <dbReference type="EMBL" id="KAF2076738.1"/>
    </source>
</evidence>
<feature type="compositionally biased region" description="Low complexity" evidence="1">
    <location>
        <begin position="1025"/>
        <end position="1040"/>
    </location>
</feature>
<dbReference type="InterPro" id="IPR055462">
    <property type="entry name" value="DUF7034"/>
</dbReference>
<dbReference type="Pfam" id="PF23034">
    <property type="entry name" value="DUF7035"/>
    <property type="match status" value="1"/>
</dbReference>
<feature type="domain" description="DUF7035" evidence="6">
    <location>
        <begin position="660"/>
        <end position="797"/>
    </location>
</feature>
<feature type="domain" description="DUF7949" evidence="8">
    <location>
        <begin position="1054"/>
        <end position="1079"/>
    </location>
</feature>
<feature type="domain" description="DUF7743" evidence="7">
    <location>
        <begin position="443"/>
        <end position="547"/>
    </location>
</feature>
<keyword evidence="2" id="KW-1133">Transmembrane helix</keyword>
<evidence type="ECO:0000256" key="1">
    <source>
        <dbReference type="SAM" id="MobiDB-lite"/>
    </source>
</evidence>
<proteinExistence type="predicted"/>
<feature type="signal peptide" evidence="3">
    <location>
        <begin position="1"/>
        <end position="23"/>
    </location>
</feature>
<dbReference type="Proteomes" id="UP000695562">
    <property type="component" value="Unassembled WGS sequence"/>
</dbReference>
<evidence type="ECO:0000256" key="3">
    <source>
        <dbReference type="SAM" id="SignalP"/>
    </source>
</evidence>
<dbReference type="PANTHER" id="PTHR31378:SF17">
    <property type="match status" value="1"/>
</dbReference>
<evidence type="ECO:0000313" key="10">
    <source>
        <dbReference type="Proteomes" id="UP000695562"/>
    </source>
</evidence>
<dbReference type="EMBL" id="AJWJ01000050">
    <property type="protein sequence ID" value="KAF2076738.1"/>
    <property type="molecule type" value="Genomic_DNA"/>
</dbReference>
<feature type="chain" id="PRO_5035245138" description="EGF-like domain-containing protein" evidence="3">
    <location>
        <begin position="24"/>
        <end position="1386"/>
    </location>
</feature>
<dbReference type="InterPro" id="IPR057709">
    <property type="entry name" value="DUF7949"/>
</dbReference>
<keyword evidence="10" id="KW-1185">Reference proteome</keyword>
<comment type="caution">
    <text evidence="9">The sequence shown here is derived from an EMBL/GenBank/DDBJ whole genome shotgun (WGS) entry which is preliminary data.</text>
</comment>
<feature type="transmembrane region" description="Helical" evidence="2">
    <location>
        <begin position="1343"/>
        <end position="1366"/>
    </location>
</feature>
<dbReference type="Pfam" id="PF25820">
    <property type="entry name" value="DUF7949"/>
    <property type="match status" value="1"/>
</dbReference>
<feature type="domain" description="ComC supersandwich" evidence="4">
    <location>
        <begin position="1088"/>
        <end position="1317"/>
    </location>
</feature>
<protein>
    <recommendedName>
        <fullName evidence="11">EGF-like domain-containing protein</fullName>
    </recommendedName>
</protein>
<evidence type="ECO:0008006" key="11">
    <source>
        <dbReference type="Google" id="ProtNLM"/>
    </source>
</evidence>
<organism evidence="9 10">
    <name type="scientific">Polysphondylium violaceum</name>
    <dbReference type="NCBI Taxonomy" id="133409"/>
    <lineage>
        <taxon>Eukaryota</taxon>
        <taxon>Amoebozoa</taxon>
        <taxon>Evosea</taxon>
        <taxon>Eumycetozoa</taxon>
        <taxon>Dictyostelia</taxon>
        <taxon>Dictyosteliales</taxon>
        <taxon>Dictyosteliaceae</taxon>
        <taxon>Polysphondylium</taxon>
    </lineage>
</organism>
<dbReference type="PROSITE" id="PS51257">
    <property type="entry name" value="PROKAR_LIPOPROTEIN"/>
    <property type="match status" value="1"/>
</dbReference>
<feature type="region of interest" description="Disordered" evidence="1">
    <location>
        <begin position="1020"/>
        <end position="1043"/>
    </location>
</feature>
<name>A0A8J4V3D2_9MYCE</name>
<dbReference type="InterPro" id="IPR056645">
    <property type="entry name" value="DUF7743"/>
</dbReference>
<dbReference type="InterPro" id="IPR055463">
    <property type="entry name" value="DUF7035"/>
</dbReference>
<evidence type="ECO:0000259" key="4">
    <source>
        <dbReference type="Pfam" id="PF22933"/>
    </source>
</evidence>
<feature type="domain" description="DUF7034" evidence="5">
    <location>
        <begin position="807"/>
        <end position="923"/>
    </location>
</feature>
<keyword evidence="2" id="KW-0472">Membrane</keyword>
<dbReference type="Pfam" id="PF23033">
    <property type="entry name" value="DUF7034"/>
    <property type="match status" value="1"/>
</dbReference>
<keyword evidence="2" id="KW-0812">Transmembrane</keyword>
<accession>A0A8J4V3D2</accession>
<gene>
    <name evidence="9" type="ORF">CYY_001927</name>
</gene>
<sequence>MRSNKLNVFLIILILSSCLSVYGSYSFSDVTPQGRNDKYAEFVSMSQRKCVFDYDILLKGDNGNEVLIITGVNYQYDLNTLAQEEGKYLYRVQVTLNSAGDYTIIITITDNGLPSEKLISATCTSPPSFVTLKKFSDYLGFSYSSVVSAADPFYFFQIPEFIKLQAPPLIGSFQASTDSYESIRVEAMTSNIYKVTLVLSPTKLWSDILNNVSITVVYPNAPGYLTPLPPFASFIDSAANNIIAANNILLADNSNVYTSCLYSRFEITKSGNEKPFLMYIPWSPIQIPFYPFLLSQNNTDPNLIQETYFTSISFQDTFTSDTFSFRYLENNLFTNVPKTVNHLSNIVPFSRISDSSNYNISSGVATSSFITTMGPNFDYSIDGENYSPMGSTAPLYLAEGNMNSFTIELCAFVSPHWSSFKINYYDKLSQGLSHTFTNLPGPIDSLPPILKQIELSTIRNYLIIQMNISDNLSGFKFLNTDLWSSKNLFRGNFKDGLYEIVIDLNQYILSSFQSFIPYDVVSNSKTTFLTDYLTIKLDIWPNMNIEASNITNVRFEHSELDVSNQAKNNILYISYPFEFKDIKPQIYNINPLTNLYYYIRPGEYDEAIGAFKFNITVPKNYISGQYSYSLSLSQGQYLDTFQLQKLFGSQAGFTVKSTLGDIMGPVIQILSLTPSKSVDIETSMAYTNITWRFNVIDSINGFKNGTIKIQSGLDLVDYTFFISPKNGLVSGDKYSGIYEITIPVNSKCKSQEFYMRYAYLYDENDFISFYDKFYNYPFQTPFLTTVDMKTFSITTNCIYAQQENVAPSLISFDFYPKYIDTTYSGVLNELNPRLVTFDFVTSDESGILLASLPKIYLHQMSSSPIFQEAVLVSSNETFASYQCKFEIPYGFGFPNGIKVSLFGIVDNQSNFKGYSTDKLPVNEIQVSPVLNLNISIFSTSGLSIHGGDLILFGKQFGGLDTVIFQDKDFNIIRKLTPKRSTVTLIELEGIPSFDMEYIYISVERAPLVSNLYKLDLKDYTPPPDSSSSSSENNNLSSDSNIPNNSPQPCLNQCSDHGDCTSNGCVCRSPYIGLDCSSQVIIVPPKINNTTPESNFTIPTIDNNNVLYAIISVVALNELDNNNNVLNRYSFDKWIVSNNTQSRYQQYTNSTGYIYSASLKNNNDQSITNIGVSIDYFNINEAINITFANQQLQMNPHSLKYSINITNYSFKSSLNSLQLVLSASIESDHNNDECSSKQIGDVVDSESEFIKMQIDKNSLYGRFIKRGVIDGRVKYVTNTLLDSEYNAIETTSKSQTFIGINIPFYSRLAQLDPDFSILVDNRPASDNDNAVCGARKSKLTGAQIAGIAIGCAAFVAIIVTSTVYYFYKKRQTNKFNADIKNKMKNLN</sequence>
<dbReference type="Pfam" id="PF22933">
    <property type="entry name" value="ComC_SSD"/>
    <property type="match status" value="1"/>
</dbReference>
<evidence type="ECO:0000259" key="5">
    <source>
        <dbReference type="Pfam" id="PF23033"/>
    </source>
</evidence>
<reference evidence="9" key="1">
    <citation type="submission" date="2020-01" db="EMBL/GenBank/DDBJ databases">
        <title>Development of genomics and gene disruption for Polysphondylium violaceum indicates a role for the polyketide synthase stlB in stalk morphogenesis.</title>
        <authorList>
            <person name="Narita B."/>
            <person name="Kawabe Y."/>
            <person name="Kin K."/>
            <person name="Saito T."/>
            <person name="Gibbs R."/>
            <person name="Kuspa A."/>
            <person name="Muzny D."/>
            <person name="Queller D."/>
            <person name="Richards S."/>
            <person name="Strassman J."/>
            <person name="Sucgang R."/>
            <person name="Worley K."/>
            <person name="Schaap P."/>
        </authorList>
    </citation>
    <scope>NUCLEOTIDE SEQUENCE</scope>
    <source>
        <strain evidence="9">QSvi11</strain>
    </source>
</reference>
<dbReference type="PANTHER" id="PTHR31378">
    <property type="entry name" value="EGF-LIKE DOMAIN-CONTAINING PROTEIN-RELATED-RELATED"/>
    <property type="match status" value="1"/>
</dbReference>
<dbReference type="InterPro" id="IPR054484">
    <property type="entry name" value="ComC_SSD"/>
</dbReference>
<evidence type="ECO:0000259" key="8">
    <source>
        <dbReference type="Pfam" id="PF25820"/>
    </source>
</evidence>
<dbReference type="Pfam" id="PF24893">
    <property type="entry name" value="DUF7743"/>
    <property type="match status" value="1"/>
</dbReference>
<evidence type="ECO:0000256" key="2">
    <source>
        <dbReference type="SAM" id="Phobius"/>
    </source>
</evidence>
<evidence type="ECO:0000259" key="6">
    <source>
        <dbReference type="Pfam" id="PF23034"/>
    </source>
</evidence>
<keyword evidence="3" id="KW-0732">Signal</keyword>